<keyword evidence="2" id="KW-1185">Reference proteome</keyword>
<gene>
    <name evidence="1" type="ORF">PbB2_02944</name>
</gene>
<proteinExistence type="predicted"/>
<dbReference type="AlphaFoldDB" id="A0A2P2EDW1"/>
<evidence type="ECO:0000313" key="1">
    <source>
        <dbReference type="EMBL" id="GBF59252.1"/>
    </source>
</evidence>
<accession>A0A2P2EDW1</accession>
<dbReference type="RefSeq" id="WP_108986140.1">
    <property type="nucleotide sequence ID" value="NZ_BFBR01000011.1"/>
</dbReference>
<protein>
    <submittedName>
        <fullName evidence="1">Uncharacterized protein</fullName>
    </submittedName>
</protein>
<sequence length="68" mass="7556">MIYLPKAAIEQLVLDQLKTLGCSIAAETEIGPDYRMPEHGAYADFLLPMLMEGEVRVKEAEKFVGDAQ</sequence>
<dbReference type="OrthoDB" id="9758243at2"/>
<dbReference type="EMBL" id="BFBR01000011">
    <property type="protein sequence ID" value="GBF59252.1"/>
    <property type="molecule type" value="Genomic_DNA"/>
</dbReference>
<organism evidence="1 2">
    <name type="scientific">Candidatus Phycosocius bacilliformis</name>
    <dbReference type="NCBI Taxonomy" id="1445552"/>
    <lineage>
        <taxon>Bacteria</taxon>
        <taxon>Pseudomonadati</taxon>
        <taxon>Pseudomonadota</taxon>
        <taxon>Alphaproteobacteria</taxon>
        <taxon>Caulobacterales</taxon>
        <taxon>Caulobacterales incertae sedis</taxon>
        <taxon>Candidatus Phycosocius</taxon>
    </lineage>
</organism>
<dbReference type="Proteomes" id="UP000245086">
    <property type="component" value="Unassembled WGS sequence"/>
</dbReference>
<comment type="caution">
    <text evidence="1">The sequence shown here is derived from an EMBL/GenBank/DDBJ whole genome shotgun (WGS) entry which is preliminary data.</text>
</comment>
<name>A0A2P2EDW1_9PROT</name>
<evidence type="ECO:0000313" key="2">
    <source>
        <dbReference type="Proteomes" id="UP000245086"/>
    </source>
</evidence>
<reference evidence="1" key="1">
    <citation type="journal article" date="2018" name="Genome Announc.">
        <title>Draft Genome Sequence of "Candidatus Phycosocius bacilliformis," an Alphaproteobacterial Ectosymbiont of the Hydrocarbon-Producing Green Alga Botryococcus braunii.</title>
        <authorList>
            <person name="Tanabe Y."/>
            <person name="Yamaguchi H."/>
            <person name="Watanabe M.M."/>
        </authorList>
    </citation>
    <scope>NUCLEOTIDE SEQUENCE [LARGE SCALE GENOMIC DNA]</scope>
    <source>
        <strain evidence="1">BOTRYCO-2</strain>
    </source>
</reference>